<comment type="caution">
    <text evidence="2">The sequence shown here is derived from an EMBL/GenBank/DDBJ whole genome shotgun (WGS) entry which is preliminary data.</text>
</comment>
<gene>
    <name evidence="2" type="ORF">NW762_007943</name>
</gene>
<accession>A0A9W8RY71</accession>
<evidence type="ECO:0000256" key="1">
    <source>
        <dbReference type="SAM" id="Phobius"/>
    </source>
</evidence>
<sequence length="628" mass="69612">MSYKPVTNPQHGDYVEPYAIVDQASALAVASLRLDKKPISPYGEHVLNLTLISPTIFPIIFAAVVSRFFKNLARWRLEKRKGIELATLEQIYGSQNLAGAVERLLFVRTQVLIGFIIVLVWGISPLGGQSAARLLNKAQAGTSKTGSIYYAHPAYQRSWAQGASGLQDSRGSINTLYTASLLASPTQKSSPVDLWELPKIPQWPHGFDPDAKRTINQETFVSEDEFYTSMLGMKVQGLDIVPGAAQYDFTVRKSYFDVDCNSPETGLTFNESSRYLRNNTAMSFKELSPQTAPGQGMYSSFASSIYLPSLEYLDIVNTTVELDELPAATMIYATMQRRPEGGFDGRYALFNCSMRPLIVETDILCNFTSNTSTSCRATHQKRVTGHPASPSDPILVSWVLASVQDIVTSEWRVAEGKTDYDIMSSTDNYLAGEKYPFARNPSVDWGNISTKDFSRRLTTAFNTYWEATLNPFNHTSVSFQSEPAAELLNFTFIRNTMNQTEAVATTRYDVYSVNRRWVTVLMITTVCLQVLAVGGLALQALIRGPDILGFASSLTRENAHMDLSPGGSALDGPARARALKNLRVHLADIYPGNDKGYIALKAVYTDGDAGERDEYGTWRGLDTTRRYL</sequence>
<keyword evidence="1" id="KW-1133">Transmembrane helix</keyword>
<feature type="transmembrane region" description="Helical" evidence="1">
    <location>
        <begin position="46"/>
        <end position="69"/>
    </location>
</feature>
<dbReference type="OrthoDB" id="3692311at2759"/>
<name>A0A9W8RY71_9HYPO</name>
<proteinExistence type="predicted"/>
<reference evidence="2" key="1">
    <citation type="submission" date="2022-09" db="EMBL/GenBank/DDBJ databases">
        <title>Fusarium specimens isolated from Avocado Roots.</title>
        <authorList>
            <person name="Stajich J."/>
            <person name="Roper C."/>
            <person name="Heimlech-Rivalta G."/>
        </authorList>
    </citation>
    <scope>NUCLEOTIDE SEQUENCE</scope>
    <source>
        <strain evidence="2">CF00136</strain>
    </source>
</reference>
<evidence type="ECO:0000313" key="2">
    <source>
        <dbReference type="EMBL" id="KAJ4258856.1"/>
    </source>
</evidence>
<keyword evidence="3" id="KW-1185">Reference proteome</keyword>
<dbReference type="AlphaFoldDB" id="A0A9W8RY71"/>
<keyword evidence="1" id="KW-0472">Membrane</keyword>
<dbReference type="EMBL" id="JAOQAZ010000015">
    <property type="protein sequence ID" value="KAJ4258856.1"/>
    <property type="molecule type" value="Genomic_DNA"/>
</dbReference>
<keyword evidence="1" id="KW-0812">Transmembrane</keyword>
<feature type="transmembrane region" description="Helical" evidence="1">
    <location>
        <begin position="105"/>
        <end position="124"/>
    </location>
</feature>
<dbReference type="Proteomes" id="UP001152049">
    <property type="component" value="Unassembled WGS sequence"/>
</dbReference>
<evidence type="ECO:0000313" key="3">
    <source>
        <dbReference type="Proteomes" id="UP001152049"/>
    </source>
</evidence>
<protein>
    <submittedName>
        <fullName evidence="2">Uncharacterized protein</fullName>
    </submittedName>
</protein>
<organism evidence="2 3">
    <name type="scientific">Fusarium torreyae</name>
    <dbReference type="NCBI Taxonomy" id="1237075"/>
    <lineage>
        <taxon>Eukaryota</taxon>
        <taxon>Fungi</taxon>
        <taxon>Dikarya</taxon>
        <taxon>Ascomycota</taxon>
        <taxon>Pezizomycotina</taxon>
        <taxon>Sordariomycetes</taxon>
        <taxon>Hypocreomycetidae</taxon>
        <taxon>Hypocreales</taxon>
        <taxon>Nectriaceae</taxon>
        <taxon>Fusarium</taxon>
    </lineage>
</organism>